<evidence type="ECO:0000313" key="2">
    <source>
        <dbReference type="Proteomes" id="UP000007523"/>
    </source>
</evidence>
<dbReference type="AlphaFoldDB" id="H6NC70"/>
<dbReference type="HOGENOM" id="CLU_1169753_0_0_9"/>
<dbReference type="EMBL" id="CP003235">
    <property type="protein sequence ID" value="AFC28263.1"/>
    <property type="molecule type" value="Genomic_DNA"/>
</dbReference>
<sequence>MQPFLACVGTAAEALGGQVCSAHGGSVKQWELGVGLCIWEASSCLAAMHLAAARPMQPGVDRIAAATDPSEPGPGQGAWAHSCLPTCLAAMRLAGARPMQAAIDRIAAATDPSEPGPGQGAWAHSCLPTCLATMRLAEARPMQAAIDRIAAATDPSEPGPGQGAWAHSCLPYASYDPRKTESALAVTFLRQPPACASPLVRLRARRSGQRRIPPTSQNTLYRQNSGTIVRYVFPMDC</sequence>
<organism evidence="1 2">
    <name type="scientific">Paenibacillus mucilaginosus 3016</name>
    <dbReference type="NCBI Taxonomy" id="1116391"/>
    <lineage>
        <taxon>Bacteria</taxon>
        <taxon>Bacillati</taxon>
        <taxon>Bacillota</taxon>
        <taxon>Bacilli</taxon>
        <taxon>Bacillales</taxon>
        <taxon>Paenibacillaceae</taxon>
        <taxon>Paenibacillus</taxon>
    </lineage>
</organism>
<reference evidence="1 2" key="1">
    <citation type="journal article" date="2012" name="J. Bacteriol.">
        <title>Complete Genome Sequence of Paenibacillus mucilaginosus 3016, a Bacterium Functional as Microbial Fertilizer.</title>
        <authorList>
            <person name="Ma M."/>
            <person name="Wang Z."/>
            <person name="Li L."/>
            <person name="Jiang X."/>
            <person name="Guan D."/>
            <person name="Cao F."/>
            <person name="Chen H."/>
            <person name="Wang X."/>
            <person name="Shen D."/>
            <person name="Du B."/>
            <person name="Li J."/>
        </authorList>
    </citation>
    <scope>NUCLEOTIDE SEQUENCE [LARGE SCALE GENOMIC DNA]</scope>
    <source>
        <strain evidence="1 2">3016</strain>
    </source>
</reference>
<dbReference type="KEGG" id="pmq:PM3016_1335"/>
<dbReference type="Proteomes" id="UP000007523">
    <property type="component" value="Chromosome"/>
</dbReference>
<proteinExistence type="predicted"/>
<name>H6NC70_9BACL</name>
<protein>
    <submittedName>
        <fullName evidence="1">Uncharacterized protein</fullName>
    </submittedName>
</protein>
<gene>
    <name evidence="1" type="ORF">PM3016_1335</name>
</gene>
<keyword evidence="2" id="KW-1185">Reference proteome</keyword>
<evidence type="ECO:0000313" key="1">
    <source>
        <dbReference type="EMBL" id="AFC28263.1"/>
    </source>
</evidence>
<accession>H6NC70</accession>